<dbReference type="CDD" id="cd00038">
    <property type="entry name" value="CAP_ED"/>
    <property type="match status" value="1"/>
</dbReference>
<dbReference type="InterPro" id="IPR036390">
    <property type="entry name" value="WH_DNA-bd_sf"/>
</dbReference>
<sequence length="214" mass="24251">MLFSHLEKVSLLSGQVIYQQHKVIEYVYFPLHSMISLVHNLSNQTTTEIALIGNEGFVGLSVFLGSNIASGDAIVQIPDSAMRLDVKIFEAEFQRGGSLQKILLLYTQARIIQISQNVVCKCHHHIDNQFACWLLHAHDCVGSNELALTQQFIAQMLGVRRASVTQVAQKFQENGIIHYSRGHIRILNRLFLELSACECYTFVKSEFKRLLNFS</sequence>
<dbReference type="SUPFAM" id="SSF46785">
    <property type="entry name" value="Winged helix' DNA-binding domain"/>
    <property type="match status" value="1"/>
</dbReference>
<protein>
    <submittedName>
        <fullName evidence="5">Helix-turn-helix domain-containing protein</fullName>
    </submittedName>
</protein>
<keyword evidence="2" id="KW-0238">DNA-binding</keyword>
<name>A0A844GUI1_9CHRO</name>
<dbReference type="AlphaFoldDB" id="A0A844GUI1"/>
<reference evidence="5 6" key="1">
    <citation type="submission" date="2019-11" db="EMBL/GenBank/DDBJ databases">
        <title>Isolation of a new High Light Tolerant Cyanobacteria.</title>
        <authorList>
            <person name="Dobson Z."/>
            <person name="Vaughn N."/>
            <person name="Vaughn M."/>
            <person name="Fromme P."/>
            <person name="Mazor Y."/>
        </authorList>
    </citation>
    <scope>NUCLEOTIDE SEQUENCE [LARGE SCALE GENOMIC DNA]</scope>
    <source>
        <strain evidence="5 6">0216</strain>
    </source>
</reference>
<dbReference type="Gene3D" id="1.10.10.10">
    <property type="entry name" value="Winged helix-like DNA-binding domain superfamily/Winged helix DNA-binding domain"/>
    <property type="match status" value="1"/>
</dbReference>
<keyword evidence="3" id="KW-0804">Transcription</keyword>
<evidence type="ECO:0000259" key="4">
    <source>
        <dbReference type="SMART" id="SM00419"/>
    </source>
</evidence>
<dbReference type="SMART" id="SM00419">
    <property type="entry name" value="HTH_CRP"/>
    <property type="match status" value="1"/>
</dbReference>
<evidence type="ECO:0000256" key="2">
    <source>
        <dbReference type="ARBA" id="ARBA00023125"/>
    </source>
</evidence>
<dbReference type="Proteomes" id="UP000437131">
    <property type="component" value="Unassembled WGS sequence"/>
</dbReference>
<dbReference type="InterPro" id="IPR014710">
    <property type="entry name" value="RmlC-like_jellyroll"/>
</dbReference>
<gene>
    <name evidence="5" type="ORF">GGC33_12505</name>
</gene>
<dbReference type="GO" id="GO:0005829">
    <property type="term" value="C:cytosol"/>
    <property type="evidence" value="ECO:0007669"/>
    <property type="project" value="TreeGrafter"/>
</dbReference>
<dbReference type="GO" id="GO:0003700">
    <property type="term" value="F:DNA-binding transcription factor activity"/>
    <property type="evidence" value="ECO:0007669"/>
    <property type="project" value="TreeGrafter"/>
</dbReference>
<dbReference type="Pfam" id="PF13545">
    <property type="entry name" value="HTH_Crp_2"/>
    <property type="match status" value="1"/>
</dbReference>
<dbReference type="InterPro" id="IPR050397">
    <property type="entry name" value="Env_Response_Regulators"/>
</dbReference>
<dbReference type="Gene3D" id="2.60.120.10">
    <property type="entry name" value="Jelly Rolls"/>
    <property type="match status" value="1"/>
</dbReference>
<organism evidence="5 6">
    <name type="scientific">Cyanobacterium aponinum 0216</name>
    <dbReference type="NCBI Taxonomy" id="2676140"/>
    <lineage>
        <taxon>Bacteria</taxon>
        <taxon>Bacillati</taxon>
        <taxon>Cyanobacteriota</taxon>
        <taxon>Cyanophyceae</taxon>
        <taxon>Oscillatoriophycideae</taxon>
        <taxon>Chroococcales</taxon>
        <taxon>Geminocystaceae</taxon>
        <taxon>Cyanobacterium</taxon>
    </lineage>
</organism>
<evidence type="ECO:0000256" key="1">
    <source>
        <dbReference type="ARBA" id="ARBA00023015"/>
    </source>
</evidence>
<evidence type="ECO:0000313" key="6">
    <source>
        <dbReference type="Proteomes" id="UP000437131"/>
    </source>
</evidence>
<dbReference type="InterPro" id="IPR036388">
    <property type="entry name" value="WH-like_DNA-bd_sf"/>
</dbReference>
<proteinExistence type="predicted"/>
<feature type="domain" description="HTH crp-type" evidence="4">
    <location>
        <begin position="142"/>
        <end position="188"/>
    </location>
</feature>
<evidence type="ECO:0000313" key="5">
    <source>
        <dbReference type="EMBL" id="MTF39740.1"/>
    </source>
</evidence>
<dbReference type="PANTHER" id="PTHR24567">
    <property type="entry name" value="CRP FAMILY TRANSCRIPTIONAL REGULATORY PROTEIN"/>
    <property type="match status" value="1"/>
</dbReference>
<dbReference type="GO" id="GO:0003677">
    <property type="term" value="F:DNA binding"/>
    <property type="evidence" value="ECO:0007669"/>
    <property type="project" value="UniProtKB-KW"/>
</dbReference>
<dbReference type="InterPro" id="IPR000595">
    <property type="entry name" value="cNMP-bd_dom"/>
</dbReference>
<comment type="caution">
    <text evidence="5">The sequence shown here is derived from an EMBL/GenBank/DDBJ whole genome shotgun (WGS) entry which is preliminary data.</text>
</comment>
<dbReference type="InterPro" id="IPR012318">
    <property type="entry name" value="HTH_CRP"/>
</dbReference>
<dbReference type="EMBL" id="WMIA01000016">
    <property type="protein sequence ID" value="MTF39740.1"/>
    <property type="molecule type" value="Genomic_DNA"/>
</dbReference>
<accession>A0A844GUI1</accession>
<keyword evidence="1" id="KW-0805">Transcription regulation</keyword>
<dbReference type="PANTHER" id="PTHR24567:SF74">
    <property type="entry name" value="HTH-TYPE TRANSCRIPTIONAL REGULATOR ARCR"/>
    <property type="match status" value="1"/>
</dbReference>
<dbReference type="SUPFAM" id="SSF51206">
    <property type="entry name" value="cAMP-binding domain-like"/>
    <property type="match status" value="1"/>
</dbReference>
<evidence type="ECO:0000256" key="3">
    <source>
        <dbReference type="ARBA" id="ARBA00023163"/>
    </source>
</evidence>
<dbReference type="InterPro" id="IPR018490">
    <property type="entry name" value="cNMP-bd_dom_sf"/>
</dbReference>